<protein>
    <recommendedName>
        <fullName evidence="7">Glucose-6-phosphate 1-dehydrogenase</fullName>
        <shortName evidence="7">G6PD</shortName>
        <ecNumber evidence="7">1.1.1.49</ecNumber>
    </recommendedName>
</protein>
<evidence type="ECO:0000313" key="11">
    <source>
        <dbReference type="Proteomes" id="UP000078532"/>
    </source>
</evidence>
<feature type="active site" description="Proton acceptor" evidence="7">
    <location>
        <position position="248"/>
    </location>
</feature>
<comment type="caution">
    <text evidence="10">The sequence shown here is derived from an EMBL/GenBank/DDBJ whole genome shotgun (WGS) entry which is preliminary data.</text>
</comment>
<keyword evidence="5 7" id="KW-0560">Oxidoreductase</keyword>
<evidence type="ECO:0000256" key="3">
    <source>
        <dbReference type="ARBA" id="ARBA00022526"/>
    </source>
</evidence>
<dbReference type="STRING" id="1838280.A6M21_01430"/>
<evidence type="ECO:0000256" key="5">
    <source>
        <dbReference type="ARBA" id="ARBA00023002"/>
    </source>
</evidence>
<dbReference type="Gene3D" id="3.40.50.720">
    <property type="entry name" value="NAD(P)-binding Rossmann-like Domain"/>
    <property type="match status" value="1"/>
</dbReference>
<keyword evidence="3 7" id="KW-0313">Glucose metabolism</keyword>
<dbReference type="PRINTS" id="PR00079">
    <property type="entry name" value="G6PDHDRGNASE"/>
</dbReference>
<feature type="binding site" evidence="7">
    <location>
        <position position="348"/>
    </location>
    <ligand>
        <name>substrate</name>
    </ligand>
</feature>
<keyword evidence="4 7" id="KW-0521">NADP</keyword>
<accession>A0A1B7LAR2</accession>
<evidence type="ECO:0000256" key="1">
    <source>
        <dbReference type="ARBA" id="ARBA00004937"/>
    </source>
</evidence>
<feature type="binding site" evidence="7">
    <location>
        <begin position="14"/>
        <end position="21"/>
    </location>
    <ligand>
        <name>NADP(+)</name>
        <dbReference type="ChEBI" id="CHEBI:58349"/>
    </ligand>
</feature>
<dbReference type="InterPro" id="IPR022675">
    <property type="entry name" value="G6P_DH_C"/>
</dbReference>
<dbReference type="SUPFAM" id="SSF51735">
    <property type="entry name" value="NAD(P)-binding Rossmann-fold domains"/>
    <property type="match status" value="1"/>
</dbReference>
<feature type="binding site" evidence="7">
    <location>
        <position position="243"/>
    </location>
    <ligand>
        <name>substrate</name>
    </ligand>
</feature>
<dbReference type="EMBL" id="LYVF01000197">
    <property type="protein sequence ID" value="OAT79419.1"/>
    <property type="molecule type" value="Genomic_DNA"/>
</dbReference>
<feature type="binding site" evidence="7">
    <location>
        <position position="48"/>
    </location>
    <ligand>
        <name>NADP(+)</name>
        <dbReference type="ChEBI" id="CHEBI:58349"/>
    </ligand>
</feature>
<feature type="binding site" evidence="7">
    <location>
        <position position="224"/>
    </location>
    <ligand>
        <name>substrate</name>
    </ligand>
</feature>
<dbReference type="Pfam" id="PF00479">
    <property type="entry name" value="G6PD_N"/>
    <property type="match status" value="1"/>
</dbReference>
<dbReference type="GO" id="GO:0009051">
    <property type="term" value="P:pentose-phosphate shunt, oxidative branch"/>
    <property type="evidence" value="ECO:0007669"/>
    <property type="project" value="TreeGrafter"/>
</dbReference>
<evidence type="ECO:0000259" key="8">
    <source>
        <dbReference type="Pfam" id="PF00479"/>
    </source>
</evidence>
<evidence type="ECO:0000256" key="6">
    <source>
        <dbReference type="ARBA" id="ARBA00023277"/>
    </source>
</evidence>
<dbReference type="Pfam" id="PF02781">
    <property type="entry name" value="G6PD_C"/>
    <property type="match status" value="1"/>
</dbReference>
<dbReference type="Gene3D" id="3.30.360.10">
    <property type="entry name" value="Dihydrodipicolinate Reductase, domain 2"/>
    <property type="match status" value="1"/>
</dbReference>
<dbReference type="GO" id="GO:0005829">
    <property type="term" value="C:cytosol"/>
    <property type="evidence" value="ECO:0007669"/>
    <property type="project" value="TreeGrafter"/>
</dbReference>
<organism evidence="10 11">
    <name type="scientific">Desulfotomaculum copahuensis</name>
    <dbReference type="NCBI Taxonomy" id="1838280"/>
    <lineage>
        <taxon>Bacteria</taxon>
        <taxon>Bacillati</taxon>
        <taxon>Bacillota</taxon>
        <taxon>Clostridia</taxon>
        <taxon>Eubacteriales</taxon>
        <taxon>Desulfotomaculaceae</taxon>
        <taxon>Desulfotomaculum</taxon>
    </lineage>
</organism>
<dbReference type="PANTHER" id="PTHR23429:SF0">
    <property type="entry name" value="GLUCOSE-6-PHOSPHATE 1-DEHYDROGENASE"/>
    <property type="match status" value="1"/>
</dbReference>
<evidence type="ECO:0000256" key="2">
    <source>
        <dbReference type="ARBA" id="ARBA00009975"/>
    </source>
</evidence>
<reference evidence="10 11" key="1">
    <citation type="submission" date="2016-04" db="EMBL/GenBank/DDBJ databases">
        <authorList>
            <person name="Evans L.H."/>
            <person name="Alamgir A."/>
            <person name="Owens N."/>
            <person name="Weber N.D."/>
            <person name="Virtaneva K."/>
            <person name="Barbian K."/>
            <person name="Babar A."/>
            <person name="Rosenke K."/>
        </authorList>
    </citation>
    <scope>NUCLEOTIDE SEQUENCE [LARGE SCALE GENOMIC DNA]</scope>
    <source>
        <strain evidence="10 11">LMa1</strain>
    </source>
</reference>
<proteinExistence type="inferred from homology"/>
<keyword evidence="6 7" id="KW-0119">Carbohydrate metabolism</keyword>
<feature type="binding site" evidence="7">
    <location>
        <position position="186"/>
    </location>
    <ligand>
        <name>substrate</name>
    </ligand>
</feature>
<dbReference type="InterPro" id="IPR001282">
    <property type="entry name" value="G6P_DH"/>
</dbReference>
<evidence type="ECO:0000256" key="4">
    <source>
        <dbReference type="ARBA" id="ARBA00022857"/>
    </source>
</evidence>
<sequence length="540" mass="60294">MAGQSEACILVIFGATGDLARRKLYSALYALYRDGMLSANFAVVGVARREKTADGFRRDIFQSLQQYSRYKPSEDQTWPDFAGRFYYLPFDLRDRSGYVRLKELLAELDERYAVPGNRLFYLAVAPGNFEAAINNLAVAGLAVNEPPAWQRLMLEKPFGRDLASAEALNRQIRKLFAEEHIFRIDHYLGKEMIQNITVLRLANTFFEPVWNRNYINNIQINSVETVGVGERGAYYEKAGALRDMIQNHMLQLLTLMAMEPPAGLEGRVVRDEKVKVLRSLQPLTAERVIKDTVRGQYGPGCINGESAAGYRAEAGVASASNTETFAAMKVFIENFRWAGVPFYLRTGKRLAVKGTEIFIQFNSLPEINYFKDYGVLTPNLLVIRVNPVEGVHLQLNVKRPGTKNLIVPITMDFCQNCGLDINSPEAYERLLFDAIQGDPALFTGWEEVALAWRFVDPVAEVWAQSDVLFPNYAAGSWGPAQAADLLLRDGLRWWPVCGGRRSDLPDCWRNAGTAGYNIAPAVNAGPPDGQAGEAAVYGPH</sequence>
<dbReference type="GO" id="GO:0006006">
    <property type="term" value="P:glucose metabolic process"/>
    <property type="evidence" value="ECO:0007669"/>
    <property type="project" value="UniProtKB-KW"/>
</dbReference>
<feature type="binding site" evidence="7">
    <location>
        <begin position="91"/>
        <end position="92"/>
    </location>
    <ligand>
        <name>NADP(+)</name>
        <dbReference type="ChEBI" id="CHEBI:58349"/>
    </ligand>
</feature>
<dbReference type="InterPro" id="IPR036291">
    <property type="entry name" value="NAD(P)-bd_dom_sf"/>
</dbReference>
<dbReference type="NCBIfam" id="TIGR00871">
    <property type="entry name" value="zwf"/>
    <property type="match status" value="1"/>
</dbReference>
<dbReference type="SUPFAM" id="SSF55347">
    <property type="entry name" value="Glyceraldehyde-3-phosphate dehydrogenase-like, C-terminal domain"/>
    <property type="match status" value="1"/>
</dbReference>
<evidence type="ECO:0000256" key="7">
    <source>
        <dbReference type="HAMAP-Rule" id="MF_00966"/>
    </source>
</evidence>
<dbReference type="PROSITE" id="PS00069">
    <property type="entry name" value="G6P_DEHYDROGENASE"/>
    <property type="match status" value="1"/>
</dbReference>
<comment type="similarity">
    <text evidence="2 7">Belongs to the glucose-6-phosphate dehydrogenase family.</text>
</comment>
<feature type="binding site" evidence="7">
    <location>
        <position position="190"/>
    </location>
    <ligand>
        <name>substrate</name>
    </ligand>
</feature>
<dbReference type="InterPro" id="IPR022674">
    <property type="entry name" value="G6P_DH_NAD-bd"/>
</dbReference>
<feature type="domain" description="Glucose-6-phosphate dehydrogenase NAD-binding" evidence="8">
    <location>
        <begin position="11"/>
        <end position="195"/>
    </location>
</feature>
<comment type="function">
    <text evidence="7">Catalyzes the oxidation of glucose 6-phosphate to 6-phosphogluconolactone.</text>
</comment>
<dbReference type="RefSeq" id="WP_066671554.1">
    <property type="nucleotide sequence ID" value="NZ_LYVF01000197.1"/>
</dbReference>
<dbReference type="HAMAP" id="MF_00966">
    <property type="entry name" value="G6PD"/>
    <property type="match status" value="1"/>
</dbReference>
<dbReference type="UniPathway" id="UPA00115">
    <property type="reaction ID" value="UER00408"/>
</dbReference>
<name>A0A1B7LAR2_9FIRM</name>
<feature type="binding site" evidence="7">
    <location>
        <position position="156"/>
    </location>
    <ligand>
        <name>NADP(+)</name>
        <dbReference type="ChEBI" id="CHEBI:58349"/>
    </ligand>
</feature>
<dbReference type="GO" id="GO:0004345">
    <property type="term" value="F:glucose-6-phosphate dehydrogenase activity"/>
    <property type="evidence" value="ECO:0007669"/>
    <property type="project" value="UniProtKB-UniRule"/>
</dbReference>
<dbReference type="AlphaFoldDB" id="A0A1B7LAR2"/>
<dbReference type="PANTHER" id="PTHR23429">
    <property type="entry name" value="GLUCOSE-6-PHOSPHATE 1-DEHYDROGENASE G6PD"/>
    <property type="match status" value="1"/>
</dbReference>
<dbReference type="Proteomes" id="UP000078532">
    <property type="component" value="Unassembled WGS sequence"/>
</dbReference>
<evidence type="ECO:0000313" key="10">
    <source>
        <dbReference type="EMBL" id="OAT79419.1"/>
    </source>
</evidence>
<dbReference type="GO" id="GO:0050661">
    <property type="term" value="F:NADP binding"/>
    <property type="evidence" value="ECO:0007669"/>
    <property type="project" value="UniProtKB-UniRule"/>
</dbReference>
<comment type="catalytic activity">
    <reaction evidence="7">
        <text>D-glucose 6-phosphate + NADP(+) = 6-phospho-D-glucono-1,5-lactone + NADPH + H(+)</text>
        <dbReference type="Rhea" id="RHEA:15841"/>
        <dbReference type="ChEBI" id="CHEBI:15378"/>
        <dbReference type="ChEBI" id="CHEBI:57783"/>
        <dbReference type="ChEBI" id="CHEBI:57955"/>
        <dbReference type="ChEBI" id="CHEBI:58349"/>
        <dbReference type="ChEBI" id="CHEBI:61548"/>
        <dbReference type="EC" id="1.1.1.49"/>
    </reaction>
</comment>
<dbReference type="InterPro" id="IPR019796">
    <property type="entry name" value="G6P_DH_AS"/>
</dbReference>
<feature type="binding site" evidence="7">
    <location>
        <position position="353"/>
    </location>
    <ligand>
        <name>substrate</name>
    </ligand>
</feature>
<feature type="domain" description="Glucose-6-phosphate dehydrogenase C-terminal" evidence="9">
    <location>
        <begin position="198"/>
        <end position="494"/>
    </location>
</feature>
<gene>
    <name evidence="7" type="primary">zwf</name>
    <name evidence="10" type="ORF">A6M21_01430</name>
</gene>
<keyword evidence="11" id="KW-1185">Reference proteome</keyword>
<dbReference type="PIRSF" id="PIRSF000110">
    <property type="entry name" value="G6PD"/>
    <property type="match status" value="1"/>
</dbReference>
<dbReference type="OrthoDB" id="9802739at2"/>
<dbReference type="EC" id="1.1.1.49" evidence="7"/>
<evidence type="ECO:0000259" key="9">
    <source>
        <dbReference type="Pfam" id="PF02781"/>
    </source>
</evidence>
<comment type="pathway">
    <text evidence="1 7">Carbohydrate degradation; pentose phosphate pathway; D-ribulose 5-phosphate from D-glucose 6-phosphate (oxidative stage): step 1/3.</text>
</comment>